<feature type="transmembrane region" description="Helical" evidence="9">
    <location>
        <begin position="290"/>
        <end position="312"/>
    </location>
</feature>
<evidence type="ECO:0000313" key="10">
    <source>
        <dbReference type="EMBL" id="KAG9329515.1"/>
    </source>
</evidence>
<dbReference type="PANTHER" id="PTHR16024">
    <property type="entry name" value="XK-RELATED PROTEIN"/>
    <property type="match status" value="1"/>
</dbReference>
<dbReference type="Proteomes" id="UP000824540">
    <property type="component" value="Unassembled WGS sequence"/>
</dbReference>
<proteinExistence type="inferred from homology"/>
<evidence type="ECO:0000256" key="9">
    <source>
        <dbReference type="RuleBase" id="RU910716"/>
    </source>
</evidence>
<comment type="catalytic activity">
    <reaction evidence="8">
        <text>a 1,2-diacyl-sn-glycero-3-phospho-L-serine(in) = a 1,2-diacyl-sn-glycero-3-phospho-L-serine(out)</text>
        <dbReference type="Rhea" id="RHEA:38663"/>
        <dbReference type="ChEBI" id="CHEBI:57262"/>
    </reaction>
</comment>
<evidence type="ECO:0000256" key="8">
    <source>
        <dbReference type="ARBA" id="ARBA00024479"/>
    </source>
</evidence>
<keyword evidence="11" id="KW-1185">Reference proteome</keyword>
<dbReference type="GO" id="GO:0070782">
    <property type="term" value="P:phosphatidylserine exposure on apoptotic cell surface"/>
    <property type="evidence" value="ECO:0007669"/>
    <property type="project" value="TreeGrafter"/>
</dbReference>
<dbReference type="InterPro" id="IPR018629">
    <property type="entry name" value="XK-rel"/>
</dbReference>
<keyword evidence="5" id="KW-0053">Apoptosis</keyword>
<name>A0A8T2MNC6_9TELE</name>
<dbReference type="PANTHER" id="PTHR16024:SF8">
    <property type="entry name" value="XK-RELATED PROTEIN 8"/>
    <property type="match status" value="1"/>
</dbReference>
<evidence type="ECO:0000256" key="2">
    <source>
        <dbReference type="ARBA" id="ARBA00008789"/>
    </source>
</evidence>
<comment type="caution">
    <text evidence="10">The sequence shown here is derived from an EMBL/GenBank/DDBJ whole genome shotgun (WGS) entry which is preliminary data.</text>
</comment>
<comment type="subcellular location">
    <subcellularLocation>
        <location evidence="1">Cell membrane</location>
        <topology evidence="1">Multi-pass membrane protein</topology>
    </subcellularLocation>
    <subcellularLocation>
        <location evidence="9">Membrane</location>
        <topology evidence="9">Multi-pass membrane protein</topology>
    </subcellularLocation>
</comment>
<feature type="transmembrane region" description="Helical" evidence="9">
    <location>
        <begin position="7"/>
        <end position="25"/>
    </location>
</feature>
<sequence>MECPSFRYSCLDFVFTVVGVCTYLFDVGSDLWVATEFYLHGDFFWFGLVVAFLVLSSLVVQMFSWFWFEYDRELEGFNTQSAAEKIIFGGEGRLRLRLLHVLHLGFLLRHISAVEQGFSVWWRGRQDTEYAAYVTHDLSMLRLMEAFCESAPQLVLLLYIILHSGHARPIQCVSLAGSAVSIAWSVAMYHRSLRSFLVEKAKQGWGSSALYFLWNLLLIAPRLASLALFYSALPLLGPAHFLLLWLPLFLWAWLQGTAFMDSTMGEWLYRTVVAVIWYFSWFNVAEGRSLWRGVVYHSFMVTDSAILLAWWWENREAEVPQTHTLALLMALPAAYILGLLLKGLYYYCFHPKLRPPPAREEDEPDSVNNFRLFPLPNGSSHTQVSLPTPVWSLQPQAGSASQLCNKRMASLANIFYSSIPSIAYTCLPNGNTLSPGH</sequence>
<keyword evidence="6 9" id="KW-1133">Transmembrane helix</keyword>
<dbReference type="GO" id="GO:1902742">
    <property type="term" value="P:apoptotic process involved in development"/>
    <property type="evidence" value="ECO:0007669"/>
    <property type="project" value="TreeGrafter"/>
</dbReference>
<evidence type="ECO:0000313" key="11">
    <source>
        <dbReference type="Proteomes" id="UP000824540"/>
    </source>
</evidence>
<keyword evidence="7 9" id="KW-0472">Membrane</keyword>
<feature type="transmembrane region" description="Helical" evidence="9">
    <location>
        <begin position="168"/>
        <end position="189"/>
    </location>
</feature>
<gene>
    <name evidence="10" type="ORF">JZ751_004411</name>
</gene>
<protein>
    <recommendedName>
        <fullName evidence="9">XK-related protein</fullName>
    </recommendedName>
</protein>
<feature type="transmembrane region" description="Helical" evidence="9">
    <location>
        <begin position="45"/>
        <end position="68"/>
    </location>
</feature>
<keyword evidence="4 9" id="KW-0812">Transmembrane</keyword>
<evidence type="ECO:0000256" key="7">
    <source>
        <dbReference type="ARBA" id="ARBA00023136"/>
    </source>
</evidence>
<evidence type="ECO:0000256" key="4">
    <source>
        <dbReference type="ARBA" id="ARBA00022692"/>
    </source>
</evidence>
<accession>A0A8T2MNC6</accession>
<keyword evidence="3" id="KW-1003">Cell membrane</keyword>
<evidence type="ECO:0000256" key="5">
    <source>
        <dbReference type="ARBA" id="ARBA00022703"/>
    </source>
</evidence>
<dbReference type="Pfam" id="PF09815">
    <property type="entry name" value="XK-related"/>
    <property type="match status" value="1"/>
</dbReference>
<reference evidence="10" key="1">
    <citation type="thesis" date="2021" institute="BYU ScholarsArchive" country="Provo, UT, USA">
        <title>Applications of and Algorithms for Genome Assembly and Genomic Analyses with an Emphasis on Marine Teleosts.</title>
        <authorList>
            <person name="Pickett B.D."/>
        </authorList>
    </citation>
    <scope>NUCLEOTIDE SEQUENCE</scope>
    <source>
        <strain evidence="10">HI-2016</strain>
    </source>
</reference>
<organism evidence="10 11">
    <name type="scientific">Albula glossodonta</name>
    <name type="common">roundjaw bonefish</name>
    <dbReference type="NCBI Taxonomy" id="121402"/>
    <lineage>
        <taxon>Eukaryota</taxon>
        <taxon>Metazoa</taxon>
        <taxon>Chordata</taxon>
        <taxon>Craniata</taxon>
        <taxon>Vertebrata</taxon>
        <taxon>Euteleostomi</taxon>
        <taxon>Actinopterygii</taxon>
        <taxon>Neopterygii</taxon>
        <taxon>Teleostei</taxon>
        <taxon>Albuliformes</taxon>
        <taxon>Albulidae</taxon>
        <taxon>Albula</taxon>
    </lineage>
</organism>
<feature type="transmembrane region" description="Helical" evidence="9">
    <location>
        <begin position="267"/>
        <end position="284"/>
    </location>
</feature>
<dbReference type="GO" id="GO:0043652">
    <property type="term" value="P:engulfment of apoptotic cell"/>
    <property type="evidence" value="ECO:0007669"/>
    <property type="project" value="TreeGrafter"/>
</dbReference>
<dbReference type="EMBL" id="JAFBMS010001135">
    <property type="protein sequence ID" value="KAG9329515.1"/>
    <property type="molecule type" value="Genomic_DNA"/>
</dbReference>
<comment type="similarity">
    <text evidence="2 9">Belongs to the XK family.</text>
</comment>
<feature type="transmembrane region" description="Helical" evidence="9">
    <location>
        <begin position="324"/>
        <end position="347"/>
    </location>
</feature>
<dbReference type="OrthoDB" id="6136301at2759"/>
<dbReference type="AlphaFoldDB" id="A0A8T2MNC6"/>
<evidence type="ECO:0000256" key="1">
    <source>
        <dbReference type="ARBA" id="ARBA00004651"/>
    </source>
</evidence>
<feature type="transmembrane region" description="Helical" evidence="9">
    <location>
        <begin position="210"/>
        <end position="233"/>
    </location>
</feature>
<feature type="transmembrane region" description="Helical" evidence="9">
    <location>
        <begin position="239"/>
        <end position="260"/>
    </location>
</feature>
<evidence type="ECO:0000256" key="6">
    <source>
        <dbReference type="ARBA" id="ARBA00022989"/>
    </source>
</evidence>
<dbReference type="InterPro" id="IPR050895">
    <property type="entry name" value="XK-related_scramblase"/>
</dbReference>
<dbReference type="GO" id="GO:0005886">
    <property type="term" value="C:plasma membrane"/>
    <property type="evidence" value="ECO:0007669"/>
    <property type="project" value="UniProtKB-SubCell"/>
</dbReference>
<evidence type="ECO:0000256" key="3">
    <source>
        <dbReference type="ARBA" id="ARBA00022475"/>
    </source>
</evidence>